<dbReference type="InterPro" id="IPR043154">
    <property type="entry name" value="Sec-1-like_dom1"/>
</dbReference>
<dbReference type="RefSeq" id="XP_014664031.1">
    <property type="nucleotide sequence ID" value="XM_014808545.1"/>
</dbReference>
<dbReference type="PANTHER" id="PTHR11679">
    <property type="entry name" value="VESICLE PROTEIN SORTING-ASSOCIATED"/>
    <property type="match status" value="1"/>
</dbReference>
<dbReference type="Pfam" id="PF00995">
    <property type="entry name" value="Sec1"/>
    <property type="match status" value="1"/>
</dbReference>
<comment type="similarity">
    <text evidence="1">Belongs to the STXBP/unc-18/SEC1 family.</text>
</comment>
<dbReference type="Gene3D" id="3.40.50.1910">
    <property type="match status" value="2"/>
</dbReference>
<name>A0ABM1DVR0_PRICU</name>
<dbReference type="InterPro" id="IPR027482">
    <property type="entry name" value="Sec1-like_dom2"/>
</dbReference>
<dbReference type="Proteomes" id="UP000695022">
    <property type="component" value="Unplaced"/>
</dbReference>
<protein>
    <submittedName>
        <fullName evidence="3">Vacuolar protein sorting-associated protein 33A-like isoform X1</fullName>
    </submittedName>
</protein>
<keyword evidence="2" id="KW-1185">Reference proteome</keyword>
<proteinExistence type="inferred from homology"/>
<dbReference type="SUPFAM" id="SSF56815">
    <property type="entry name" value="Sec1/munc18-like (SM) proteins"/>
    <property type="match status" value="1"/>
</dbReference>
<evidence type="ECO:0000256" key="1">
    <source>
        <dbReference type="ARBA" id="ARBA00009884"/>
    </source>
</evidence>
<dbReference type="GeneID" id="106806557"/>
<reference evidence="3" key="1">
    <citation type="submission" date="2025-08" db="UniProtKB">
        <authorList>
            <consortium name="RefSeq"/>
        </authorList>
    </citation>
    <scope>IDENTIFICATION</scope>
</reference>
<gene>
    <name evidence="3" type="primary">LOC106806557</name>
</gene>
<accession>A0ABM1DVR0</accession>
<evidence type="ECO:0000313" key="2">
    <source>
        <dbReference type="Proteomes" id="UP000695022"/>
    </source>
</evidence>
<dbReference type="InterPro" id="IPR036045">
    <property type="entry name" value="Sec1-like_sf"/>
</dbReference>
<evidence type="ECO:0000313" key="3">
    <source>
        <dbReference type="RefSeq" id="XP_014664031.1"/>
    </source>
</evidence>
<dbReference type="Gene3D" id="3.40.50.2060">
    <property type="match status" value="1"/>
</dbReference>
<dbReference type="InterPro" id="IPR001619">
    <property type="entry name" value="Sec1-like"/>
</dbReference>
<organism evidence="2 3">
    <name type="scientific">Priapulus caudatus</name>
    <name type="common">Priapulid worm</name>
    <dbReference type="NCBI Taxonomy" id="37621"/>
    <lineage>
        <taxon>Eukaryota</taxon>
        <taxon>Metazoa</taxon>
        <taxon>Ecdysozoa</taxon>
        <taxon>Scalidophora</taxon>
        <taxon>Priapulida</taxon>
        <taxon>Priapulimorpha</taxon>
        <taxon>Priapulimorphida</taxon>
        <taxon>Priapulidae</taxon>
        <taxon>Priapulus</taxon>
    </lineage>
</organism>
<sequence length="613" mass="69165">MSAHLSSSRVNLSILRESARRELLECLDKCIGTKAVIWDDSLTGPFGLIAEYALLKDHDVTRMFPLTFGKLQQTNVQNIIFIVQPKLALMEIVADNVRKEETAPGPKKEFHMFFVPRKTLLCERKLQELGVYGTFKTVDEYSLEMFPFDSDLLSMELEGSFRECCIHEDYTSLYNAAKSLMTLQALYGVIPYIHGKGQWAKHVCDMMLRMRRELGGSEPQIVPQIDSLLLLDRTVDLLTPLATQLTYEGLIDEIFGIKNTVVQLPMEKFSSADVHGGASAMVPEPKKFILNSLEELYADIRDRNFNAVGQVLSRKAKAISAQFEERHGAKTVGEIKQFVSKLPHIQAAKESLANHTSIAELVKEVTDTDEFIEALHTQQEFMNGLETDKIHPFIEDCIAKQEPLTKVLRLLCLQCVANNGFKQKNLEYYKREILQTYGFQHTLTLSNLEKAGLLKVQTNRTYGAIRKGLRLIIEDVSEQSPTDVSYVYSGYAPVLVRLAQFLARPGQGWRTIEEVMDLLPGPKIEVSQEIPTGLKKKRGSVSSLQSEEDKKIMLVYFLGGVTYAEIAALRFLSHQEDSSTEYIIATTKIINGDTWLDSVSETIPTIPIADLRR</sequence>